<evidence type="ECO:0000313" key="3">
    <source>
        <dbReference type="Proteomes" id="UP001156882"/>
    </source>
</evidence>
<comment type="caution">
    <text evidence="2">The sequence shown here is derived from an EMBL/GenBank/DDBJ whole genome shotgun (WGS) entry which is preliminary data.</text>
</comment>
<dbReference type="InterPro" id="IPR003718">
    <property type="entry name" value="OsmC/Ohr_fam"/>
</dbReference>
<keyword evidence="3" id="KW-1185">Reference proteome</keyword>
<accession>A0ABQ6CFE6</accession>
<name>A0ABQ6CFE6_9HYPH</name>
<dbReference type="Pfam" id="PF02566">
    <property type="entry name" value="OsmC"/>
    <property type="match status" value="1"/>
</dbReference>
<dbReference type="PANTHER" id="PTHR42830">
    <property type="entry name" value="OSMOTICALLY INDUCIBLE FAMILY PROTEIN"/>
    <property type="match status" value="1"/>
</dbReference>
<dbReference type="InterPro" id="IPR052707">
    <property type="entry name" value="OsmC_Ohr_Peroxiredoxin"/>
</dbReference>
<organism evidence="2 3">
    <name type="scientific">Labrys miyagiensis</name>
    <dbReference type="NCBI Taxonomy" id="346912"/>
    <lineage>
        <taxon>Bacteria</taxon>
        <taxon>Pseudomonadati</taxon>
        <taxon>Pseudomonadota</taxon>
        <taxon>Alphaproteobacteria</taxon>
        <taxon>Hyphomicrobiales</taxon>
        <taxon>Xanthobacteraceae</taxon>
        <taxon>Labrys</taxon>
    </lineage>
</organism>
<dbReference type="NCBIfam" id="TIGR03562">
    <property type="entry name" value="osmo_induc_OsmC"/>
    <property type="match status" value="1"/>
</dbReference>
<dbReference type="EMBL" id="BSPC01000015">
    <property type="protein sequence ID" value="GLS18890.1"/>
    <property type="molecule type" value="Genomic_DNA"/>
</dbReference>
<proteinExistence type="predicted"/>
<gene>
    <name evidence="2" type="primary">osmC</name>
    <name evidence="2" type="ORF">GCM10007874_19070</name>
</gene>
<sequence length="142" mass="14970">MIRKAKAVWRGTGRDGGGTVSTESGALTGTPYSFRTRFENEKGTNPEELIAAAHAGCFSMTMAFILQGAAYTPTELDVDAAVTIEPEGAGFRISRSALTLRAQVPNLDQATFARMVGDAEKNCPVSKVLNAAITVDATLIST</sequence>
<dbReference type="InterPro" id="IPR015946">
    <property type="entry name" value="KH_dom-like_a/b"/>
</dbReference>
<feature type="region of interest" description="Disordered" evidence="1">
    <location>
        <begin position="1"/>
        <end position="26"/>
    </location>
</feature>
<dbReference type="Gene3D" id="3.30.300.20">
    <property type="match status" value="1"/>
</dbReference>
<evidence type="ECO:0000313" key="2">
    <source>
        <dbReference type="EMBL" id="GLS18890.1"/>
    </source>
</evidence>
<dbReference type="InterPro" id="IPR036102">
    <property type="entry name" value="OsmC/Ohrsf"/>
</dbReference>
<evidence type="ECO:0000256" key="1">
    <source>
        <dbReference type="SAM" id="MobiDB-lite"/>
    </source>
</evidence>
<dbReference type="RefSeq" id="WP_284311755.1">
    <property type="nucleotide sequence ID" value="NZ_BSPC01000015.1"/>
</dbReference>
<protein>
    <submittedName>
        <fullName evidence="2">Peroxiredoxin</fullName>
    </submittedName>
</protein>
<reference evidence="3" key="1">
    <citation type="journal article" date="2019" name="Int. J. Syst. Evol. Microbiol.">
        <title>The Global Catalogue of Microorganisms (GCM) 10K type strain sequencing project: providing services to taxonomists for standard genome sequencing and annotation.</title>
        <authorList>
            <consortium name="The Broad Institute Genomics Platform"/>
            <consortium name="The Broad Institute Genome Sequencing Center for Infectious Disease"/>
            <person name="Wu L."/>
            <person name="Ma J."/>
        </authorList>
    </citation>
    <scope>NUCLEOTIDE SEQUENCE [LARGE SCALE GENOMIC DNA]</scope>
    <source>
        <strain evidence="3">NBRC 101365</strain>
    </source>
</reference>
<dbReference type="InterPro" id="IPR019904">
    <property type="entry name" value="Peroxiredoxin_OsmC"/>
</dbReference>
<dbReference type="PANTHER" id="PTHR42830:SF1">
    <property type="entry name" value="OSMOTICALLY INDUCIBLE FAMILY PROTEIN"/>
    <property type="match status" value="1"/>
</dbReference>
<dbReference type="SUPFAM" id="SSF82784">
    <property type="entry name" value="OsmC-like"/>
    <property type="match status" value="1"/>
</dbReference>
<dbReference type="Proteomes" id="UP001156882">
    <property type="component" value="Unassembled WGS sequence"/>
</dbReference>